<comment type="caution">
    <text evidence="2">The sequence shown here is derived from an EMBL/GenBank/DDBJ whole genome shotgun (WGS) entry which is preliminary data.</text>
</comment>
<feature type="region of interest" description="Disordered" evidence="1">
    <location>
        <begin position="89"/>
        <end position="123"/>
    </location>
</feature>
<sequence length="123" mass="13960">MPRIDSNEIENMQSQVRNETKNVHTQDRNENEKVHSEVRNEKSSEDESLVEGIETGDEDYMIVMQNKKALRASHGGKVQVDGNLAASAHVSDYEDSEDDGFDTTYSSDENDLGETVKRKRKKI</sequence>
<dbReference type="EMBL" id="JAAGAX010000013">
    <property type="protein sequence ID" value="KAF2294624.1"/>
    <property type="molecule type" value="Genomic_DNA"/>
</dbReference>
<evidence type="ECO:0000313" key="4">
    <source>
        <dbReference type="Proteomes" id="UP000467840"/>
    </source>
</evidence>
<feature type="compositionally biased region" description="Basic and acidic residues" evidence="1">
    <location>
        <begin position="18"/>
        <end position="45"/>
    </location>
</feature>
<organism evidence="2 4">
    <name type="scientific">Hevea brasiliensis</name>
    <name type="common">Para rubber tree</name>
    <name type="synonym">Siphonia brasiliensis</name>
    <dbReference type="NCBI Taxonomy" id="3981"/>
    <lineage>
        <taxon>Eukaryota</taxon>
        <taxon>Viridiplantae</taxon>
        <taxon>Streptophyta</taxon>
        <taxon>Embryophyta</taxon>
        <taxon>Tracheophyta</taxon>
        <taxon>Spermatophyta</taxon>
        <taxon>Magnoliopsida</taxon>
        <taxon>eudicotyledons</taxon>
        <taxon>Gunneridae</taxon>
        <taxon>Pentapetalae</taxon>
        <taxon>rosids</taxon>
        <taxon>fabids</taxon>
        <taxon>Malpighiales</taxon>
        <taxon>Euphorbiaceae</taxon>
        <taxon>Crotonoideae</taxon>
        <taxon>Micrandreae</taxon>
        <taxon>Hevea</taxon>
    </lineage>
</organism>
<reference evidence="2 4" key="1">
    <citation type="journal article" date="2020" name="Mol. Plant">
        <title>The Chromosome-Based Rubber Tree Genome Provides New Insights into Spurge Genome Evolution and Rubber Biosynthesis.</title>
        <authorList>
            <person name="Liu J."/>
            <person name="Shi C."/>
            <person name="Shi C.C."/>
            <person name="Li W."/>
            <person name="Zhang Q.J."/>
            <person name="Zhang Y."/>
            <person name="Li K."/>
            <person name="Lu H.F."/>
            <person name="Shi C."/>
            <person name="Zhu S.T."/>
            <person name="Xiao Z.Y."/>
            <person name="Nan H."/>
            <person name="Yue Y."/>
            <person name="Zhu X.G."/>
            <person name="Wu Y."/>
            <person name="Hong X.N."/>
            <person name="Fan G.Y."/>
            <person name="Tong Y."/>
            <person name="Zhang D."/>
            <person name="Mao C.L."/>
            <person name="Liu Y.L."/>
            <person name="Hao S.J."/>
            <person name="Liu W.Q."/>
            <person name="Lv M.Q."/>
            <person name="Zhang H.B."/>
            <person name="Liu Y."/>
            <person name="Hu-Tang G.R."/>
            <person name="Wang J.P."/>
            <person name="Wang J.H."/>
            <person name="Sun Y.H."/>
            <person name="Ni S.B."/>
            <person name="Chen W.B."/>
            <person name="Zhang X.C."/>
            <person name="Jiao Y.N."/>
            <person name="Eichler E.E."/>
            <person name="Li G.H."/>
            <person name="Liu X."/>
            <person name="Gao L.Z."/>
        </authorList>
    </citation>
    <scope>NUCLEOTIDE SEQUENCE [LARGE SCALE GENOMIC DNA]</scope>
    <source>
        <strain evidence="4">cv. GT1</strain>
        <tissue evidence="2">Leaf</tissue>
    </source>
</reference>
<dbReference type="Proteomes" id="UP000467840">
    <property type="component" value="Chromosome 3"/>
</dbReference>
<dbReference type="Proteomes" id="UP000467840">
    <property type="component" value="Chromosome 7"/>
</dbReference>
<evidence type="ECO:0000313" key="3">
    <source>
        <dbReference type="EMBL" id="KAF2294624.1"/>
    </source>
</evidence>
<accession>A0A6A6KG98</accession>
<gene>
    <name evidence="3" type="ORF">GH714_013877</name>
    <name evidence="2" type="ORF">GH714_036115</name>
</gene>
<name>A0A6A6KG98_HEVBR</name>
<evidence type="ECO:0000256" key="1">
    <source>
        <dbReference type="SAM" id="MobiDB-lite"/>
    </source>
</evidence>
<proteinExistence type="predicted"/>
<dbReference type="AlphaFoldDB" id="A0A6A6KG98"/>
<keyword evidence="4" id="KW-1185">Reference proteome</keyword>
<protein>
    <submittedName>
        <fullName evidence="2">Uncharacterized protein</fullName>
    </submittedName>
</protein>
<dbReference type="EMBL" id="JAAGAX010000017">
    <property type="protein sequence ID" value="KAF2286948.1"/>
    <property type="molecule type" value="Genomic_DNA"/>
</dbReference>
<feature type="region of interest" description="Disordered" evidence="1">
    <location>
        <begin position="1"/>
        <end position="52"/>
    </location>
</feature>
<evidence type="ECO:0000313" key="2">
    <source>
        <dbReference type="EMBL" id="KAF2286948.1"/>
    </source>
</evidence>